<dbReference type="PANTHER" id="PTHR47190">
    <property type="entry name" value="DEHYDROGENASE, PUTATIVE-RELATED"/>
    <property type="match status" value="1"/>
</dbReference>
<proteinExistence type="predicted"/>
<comment type="caution">
    <text evidence="4">The sequence shown here is derived from an EMBL/GenBank/DDBJ whole genome shotgun (WGS) entry which is preliminary data.</text>
</comment>
<feature type="domain" description="Cellobiose dehydrogenase-like cytochrome" evidence="3">
    <location>
        <begin position="29"/>
        <end position="215"/>
    </location>
</feature>
<gene>
    <name evidence="4" type="ORF">FE257_005778</name>
</gene>
<dbReference type="Pfam" id="PF16010">
    <property type="entry name" value="CDH-cyt"/>
    <property type="match status" value="1"/>
</dbReference>
<dbReference type="CDD" id="cd09630">
    <property type="entry name" value="CDH_like_cytochrome"/>
    <property type="match status" value="1"/>
</dbReference>
<reference evidence="4" key="2">
    <citation type="submission" date="2020-02" db="EMBL/GenBank/DDBJ databases">
        <authorList>
            <person name="Gilchrist C.L.M."/>
            <person name="Chooi Y.-H."/>
        </authorList>
    </citation>
    <scope>NUCLEOTIDE SEQUENCE</scope>
    <source>
        <strain evidence="4">MST-FP2251</strain>
    </source>
</reference>
<feature type="signal peptide" evidence="2">
    <location>
        <begin position="1"/>
        <end position="23"/>
    </location>
</feature>
<evidence type="ECO:0000313" key="4">
    <source>
        <dbReference type="EMBL" id="KAF9890647.1"/>
    </source>
</evidence>
<dbReference type="Gene3D" id="2.60.40.1210">
    <property type="entry name" value="Cellobiose dehydrogenase, cytochrome domain"/>
    <property type="match status" value="1"/>
</dbReference>
<evidence type="ECO:0000259" key="3">
    <source>
        <dbReference type="Pfam" id="PF16010"/>
    </source>
</evidence>
<dbReference type="Proteomes" id="UP001194746">
    <property type="component" value="Unassembled WGS sequence"/>
</dbReference>
<sequence>MGLLSHALATMMMASTLMCRCLAQKPGHYIDPGTKIGFTTWSISGEGKPGELTFGMALPSNALQTDATEFIGYINYAGEGSSGWSGFALGGSMTDSLLLLAYPDGDDMRTSLRFTAKYSMPGVYTGNATVTEISHRVTPCGYSLIFRCADCLHWSQDGINGSASTSNGEMDIGFAHSDKSPGDPGCPRKATLQKHEQQGTWTAELDKSTTSNSYDDWRGMAKPGHPDKCS</sequence>
<dbReference type="InterPro" id="IPR015920">
    <property type="entry name" value="Cellobiose_DH-like_cyt"/>
</dbReference>
<dbReference type="PANTHER" id="PTHR47190:SF1">
    <property type="entry name" value="GLUCOSE-METHANOL-CHOLINE OXIDOREDUCTASE N-TERMINAL DOMAIN-CONTAINING PROTEIN"/>
    <property type="match status" value="1"/>
</dbReference>
<reference evidence="4" key="1">
    <citation type="journal article" date="2019" name="Beilstein J. Org. Chem.">
        <title>Nanangenines: drimane sesquiterpenoids as the dominant metabolite cohort of a novel Australian fungus, Aspergillus nanangensis.</title>
        <authorList>
            <person name="Lacey H.J."/>
            <person name="Gilchrist C.L.M."/>
            <person name="Crombie A."/>
            <person name="Kalaitzis J.A."/>
            <person name="Vuong D."/>
            <person name="Rutledge P.J."/>
            <person name="Turner P."/>
            <person name="Pitt J.I."/>
            <person name="Lacey E."/>
            <person name="Chooi Y.H."/>
            <person name="Piggott A.M."/>
        </authorList>
    </citation>
    <scope>NUCLEOTIDE SEQUENCE</scope>
    <source>
        <strain evidence="4">MST-FP2251</strain>
    </source>
</reference>
<organism evidence="4 5">
    <name type="scientific">Aspergillus nanangensis</name>
    <dbReference type="NCBI Taxonomy" id="2582783"/>
    <lineage>
        <taxon>Eukaryota</taxon>
        <taxon>Fungi</taxon>
        <taxon>Dikarya</taxon>
        <taxon>Ascomycota</taxon>
        <taxon>Pezizomycotina</taxon>
        <taxon>Eurotiomycetes</taxon>
        <taxon>Eurotiomycetidae</taxon>
        <taxon>Eurotiales</taxon>
        <taxon>Aspergillaceae</taxon>
        <taxon>Aspergillus</taxon>
        <taxon>Aspergillus subgen. Circumdati</taxon>
    </lineage>
</organism>
<protein>
    <recommendedName>
        <fullName evidence="3">Cellobiose dehydrogenase-like cytochrome domain-containing protein</fullName>
    </recommendedName>
</protein>
<dbReference type="EMBL" id="VCAU01000025">
    <property type="protein sequence ID" value="KAF9890647.1"/>
    <property type="molecule type" value="Genomic_DNA"/>
</dbReference>
<accession>A0AAD4CQK3</accession>
<feature type="compositionally biased region" description="Basic and acidic residues" evidence="1">
    <location>
        <begin position="215"/>
        <end position="230"/>
    </location>
</feature>
<dbReference type="InterPro" id="IPR053208">
    <property type="entry name" value="GMC_Oxidoreductase_CD"/>
</dbReference>
<feature type="chain" id="PRO_5042013497" description="Cellobiose dehydrogenase-like cytochrome domain-containing protein" evidence="2">
    <location>
        <begin position="24"/>
        <end position="230"/>
    </location>
</feature>
<dbReference type="FunFam" id="2.60.40.1210:FF:000004">
    <property type="entry name" value="Cellobiose dehydrogenase"/>
    <property type="match status" value="1"/>
</dbReference>
<dbReference type="AlphaFoldDB" id="A0AAD4CQK3"/>
<keyword evidence="2" id="KW-0732">Signal</keyword>
<name>A0AAD4CQK3_ASPNN</name>
<evidence type="ECO:0000256" key="1">
    <source>
        <dbReference type="SAM" id="MobiDB-lite"/>
    </source>
</evidence>
<feature type="region of interest" description="Disordered" evidence="1">
    <location>
        <begin position="165"/>
        <end position="230"/>
    </location>
</feature>
<evidence type="ECO:0000313" key="5">
    <source>
        <dbReference type="Proteomes" id="UP001194746"/>
    </source>
</evidence>
<evidence type="ECO:0000256" key="2">
    <source>
        <dbReference type="SAM" id="SignalP"/>
    </source>
</evidence>
<dbReference type="SUPFAM" id="SSF49344">
    <property type="entry name" value="CBD9-like"/>
    <property type="match status" value="1"/>
</dbReference>
<keyword evidence="5" id="KW-1185">Reference proteome</keyword>